<name>A0A4U1MI14_9BACL</name>
<evidence type="ECO:0000313" key="2">
    <source>
        <dbReference type="EMBL" id="TKD70092.1"/>
    </source>
</evidence>
<dbReference type="Pfam" id="PF14173">
    <property type="entry name" value="ComGG"/>
    <property type="match status" value="1"/>
</dbReference>
<dbReference type="RefSeq" id="WP_136947509.1">
    <property type="nucleotide sequence ID" value="NZ_SWFM01000003.1"/>
</dbReference>
<proteinExistence type="predicted"/>
<sequence>MEKVRNVLFSRLQMRLNELGYMTAMVMLISTLSVGFILHLCTITQNEREFLNREEEQDRKESLLVLGMKDTISYITKSGSAATEQTYTYEEGSVTSVIYLQSTDELKIKLNAATQTGTRIAATFYYNVVKGKVTKWGEELG</sequence>
<evidence type="ECO:0000313" key="3">
    <source>
        <dbReference type="Proteomes" id="UP000310541"/>
    </source>
</evidence>
<reference evidence="2 3" key="1">
    <citation type="submission" date="2019-04" db="EMBL/GenBank/DDBJ databases">
        <title>Genome sequence of Bacillus hwajinpoensis strain Y2.</title>
        <authorList>
            <person name="Fair J.L."/>
            <person name="Maclea K.S."/>
        </authorList>
    </citation>
    <scope>NUCLEOTIDE SEQUENCE [LARGE SCALE GENOMIC DNA]</scope>
    <source>
        <strain evidence="2 3">Y2</strain>
    </source>
</reference>
<gene>
    <name evidence="2" type="ORF">FBF83_12590</name>
</gene>
<protein>
    <submittedName>
        <fullName evidence="2">Uncharacterized protein</fullName>
    </submittedName>
</protein>
<keyword evidence="1" id="KW-1133">Transmembrane helix</keyword>
<dbReference type="OrthoDB" id="2968023at2"/>
<dbReference type="InterPro" id="IPR020372">
    <property type="entry name" value="Competence_ComGG"/>
</dbReference>
<feature type="transmembrane region" description="Helical" evidence="1">
    <location>
        <begin position="21"/>
        <end position="40"/>
    </location>
</feature>
<keyword evidence="1" id="KW-0812">Transmembrane</keyword>
<evidence type="ECO:0000256" key="1">
    <source>
        <dbReference type="SAM" id="Phobius"/>
    </source>
</evidence>
<keyword evidence="1" id="KW-0472">Membrane</keyword>
<accession>A0A4U1MI14</accession>
<dbReference type="EMBL" id="SWFM01000003">
    <property type="protein sequence ID" value="TKD70092.1"/>
    <property type="molecule type" value="Genomic_DNA"/>
</dbReference>
<dbReference type="AlphaFoldDB" id="A0A4U1MI14"/>
<organism evidence="2 3">
    <name type="scientific">Guptibacillus hwajinpoensis</name>
    <dbReference type="NCBI Taxonomy" id="208199"/>
    <lineage>
        <taxon>Bacteria</taxon>
        <taxon>Bacillati</taxon>
        <taxon>Bacillota</taxon>
        <taxon>Bacilli</taxon>
        <taxon>Bacillales</taxon>
        <taxon>Guptibacillaceae</taxon>
        <taxon>Guptibacillus</taxon>
    </lineage>
</organism>
<dbReference type="Proteomes" id="UP000310541">
    <property type="component" value="Unassembled WGS sequence"/>
</dbReference>
<comment type="caution">
    <text evidence="2">The sequence shown here is derived from an EMBL/GenBank/DDBJ whole genome shotgun (WGS) entry which is preliminary data.</text>
</comment>